<dbReference type="RefSeq" id="WP_069437385.1">
    <property type="nucleotide sequence ID" value="NZ_LPWG01000011.1"/>
</dbReference>
<evidence type="ECO:0000259" key="2">
    <source>
        <dbReference type="Pfam" id="PF04233"/>
    </source>
</evidence>
<protein>
    <recommendedName>
        <fullName evidence="2">Phage head morphogenesis domain-containing protein</fullName>
    </recommendedName>
</protein>
<feature type="domain" description="Phage head morphogenesis" evidence="2">
    <location>
        <begin position="53"/>
        <end position="101"/>
    </location>
</feature>
<feature type="region of interest" description="Disordered" evidence="1">
    <location>
        <begin position="135"/>
        <end position="202"/>
    </location>
</feature>
<keyword evidence="4" id="KW-1185">Reference proteome</keyword>
<name>A0A1E3W0W5_9HYPH</name>
<proteinExistence type="predicted"/>
<sequence length="202" mass="21769">MVSIVQGGRAVHPSRVDRANPEYRKAFEAYLRHGTPIALGAELEGKAERVADNHPTTHYIWRMRGDGKVRPSHAANDGKIFAWDDPPPTGHPGEDYGCRCWAEAYVPDTAEFFDIEMQNVSDEARLGGIGISSATTSSVRGKPSRCGRRDISGPWSLSSGARRATHPRAFPAKLPTKPAGTSAVNSMANSAGPTRCRTLSSA</sequence>
<dbReference type="Proteomes" id="UP000094501">
    <property type="component" value="Unassembled WGS sequence"/>
</dbReference>
<evidence type="ECO:0000256" key="1">
    <source>
        <dbReference type="SAM" id="MobiDB-lite"/>
    </source>
</evidence>
<feature type="compositionally biased region" description="Polar residues" evidence="1">
    <location>
        <begin position="182"/>
        <end position="202"/>
    </location>
</feature>
<dbReference type="NCBIfam" id="TIGR01641">
    <property type="entry name" value="phageSPP1_gp7"/>
    <property type="match status" value="1"/>
</dbReference>
<dbReference type="Pfam" id="PF04233">
    <property type="entry name" value="Phage_Mu_F"/>
    <property type="match status" value="1"/>
</dbReference>
<accession>A0A1E3W0W5</accession>
<gene>
    <name evidence="3" type="ORF">AUC68_05640</name>
</gene>
<organism evidence="3 4">
    <name type="scientific">Methyloceanibacter methanicus</name>
    <dbReference type="NCBI Taxonomy" id="1774968"/>
    <lineage>
        <taxon>Bacteria</taxon>
        <taxon>Pseudomonadati</taxon>
        <taxon>Pseudomonadota</taxon>
        <taxon>Alphaproteobacteria</taxon>
        <taxon>Hyphomicrobiales</taxon>
        <taxon>Hyphomicrobiaceae</taxon>
        <taxon>Methyloceanibacter</taxon>
    </lineage>
</organism>
<dbReference type="AlphaFoldDB" id="A0A1E3W0W5"/>
<evidence type="ECO:0000313" key="4">
    <source>
        <dbReference type="Proteomes" id="UP000094501"/>
    </source>
</evidence>
<reference evidence="3 4" key="1">
    <citation type="journal article" date="2016" name="Environ. Microbiol.">
        <title>New Methyloceanibacter diversity from North Sea sediments includes methanotroph containing solely the soluble methane monooxygenase.</title>
        <authorList>
            <person name="Vekeman B."/>
            <person name="Kerckhof F.M."/>
            <person name="Cremers G."/>
            <person name="de Vos P."/>
            <person name="Vandamme P."/>
            <person name="Boon N."/>
            <person name="Op den Camp H.J."/>
            <person name="Heylen K."/>
        </authorList>
    </citation>
    <scope>NUCLEOTIDE SEQUENCE [LARGE SCALE GENOMIC DNA]</scope>
    <source>
        <strain evidence="3 4">R-67174</strain>
    </source>
</reference>
<comment type="caution">
    <text evidence="3">The sequence shown here is derived from an EMBL/GenBank/DDBJ whole genome shotgun (WGS) entry which is preliminary data.</text>
</comment>
<dbReference type="InterPro" id="IPR006528">
    <property type="entry name" value="Phage_head_morphogenesis_dom"/>
</dbReference>
<dbReference type="EMBL" id="LPWG01000011">
    <property type="protein sequence ID" value="ODR99448.1"/>
    <property type="molecule type" value="Genomic_DNA"/>
</dbReference>
<dbReference type="STRING" id="1774968.AUC68_05640"/>
<evidence type="ECO:0000313" key="3">
    <source>
        <dbReference type="EMBL" id="ODR99448.1"/>
    </source>
</evidence>